<accession>A0A0G4F1R0</accession>
<gene>
    <name evidence="3" type="ORF">Cvel_2622</name>
</gene>
<evidence type="ECO:0000256" key="1">
    <source>
        <dbReference type="SAM" id="MobiDB-lite"/>
    </source>
</evidence>
<dbReference type="Gene3D" id="4.10.1000.10">
    <property type="entry name" value="Zinc finger, CCCH-type"/>
    <property type="match status" value="1"/>
</dbReference>
<name>A0A0G4F1R0_9ALVE</name>
<feature type="region of interest" description="Disordered" evidence="1">
    <location>
        <begin position="640"/>
        <end position="954"/>
    </location>
</feature>
<feature type="compositionally biased region" description="Basic and acidic residues" evidence="1">
    <location>
        <begin position="640"/>
        <end position="655"/>
    </location>
</feature>
<evidence type="ECO:0000313" key="3">
    <source>
        <dbReference type="EMBL" id="CEM05531.1"/>
    </source>
</evidence>
<feature type="compositionally biased region" description="Polar residues" evidence="1">
    <location>
        <begin position="491"/>
        <end position="503"/>
    </location>
</feature>
<feature type="compositionally biased region" description="Basic and acidic residues" evidence="1">
    <location>
        <begin position="547"/>
        <end position="562"/>
    </location>
</feature>
<feature type="compositionally biased region" description="Basic and acidic residues" evidence="1">
    <location>
        <begin position="685"/>
        <end position="877"/>
    </location>
</feature>
<reference evidence="3" key="1">
    <citation type="submission" date="2014-11" db="EMBL/GenBank/DDBJ databases">
        <authorList>
            <person name="Otto D Thomas"/>
            <person name="Naeem Raeece"/>
        </authorList>
    </citation>
    <scope>NUCLEOTIDE SEQUENCE</scope>
</reference>
<protein>
    <recommendedName>
        <fullName evidence="2">DUF3825 domain-containing protein</fullName>
    </recommendedName>
</protein>
<dbReference type="VEuPathDB" id="CryptoDB:Cvel_2622"/>
<evidence type="ECO:0000259" key="2">
    <source>
        <dbReference type="Pfam" id="PF12873"/>
    </source>
</evidence>
<feature type="domain" description="DUF3825" evidence="2">
    <location>
        <begin position="26"/>
        <end position="294"/>
    </location>
</feature>
<feature type="region of interest" description="Disordered" evidence="1">
    <location>
        <begin position="451"/>
        <end position="510"/>
    </location>
</feature>
<feature type="region of interest" description="Disordered" evidence="1">
    <location>
        <begin position="306"/>
        <end position="334"/>
    </location>
</feature>
<proteinExistence type="predicted"/>
<dbReference type="AlphaFoldDB" id="A0A0G4F1R0"/>
<dbReference type="EMBL" id="CDMZ01000055">
    <property type="protein sequence ID" value="CEM05531.1"/>
    <property type="molecule type" value="Genomic_DNA"/>
</dbReference>
<dbReference type="InterPro" id="IPR024437">
    <property type="entry name" value="DUF3825"/>
</dbReference>
<sequence>MEFRSFPKSRPLHLPSQGEALQSLIEKAQAECWGPRNRILVAYLNNTFAHLYFEQSEEQNGATLFKLGHDEQTRGEGSGYGGQLLIFNTGLCTNSWQDIFGLVERTSVEPPVFDVLAFHTEPEVATDPRCTKFPRLPTRLQYHSDFRELIFDPRIQEVLCPTEQILTDKNAHGRLAAACPSLAKAFLRHCFESAVQAAIKRARWSPRSVCPHFAAASNDQSVTPGSVQFLLPVCMSDEDPSPSFALSLQRQWKDEHQTRTSWEPQDSKYVVTTILTLEMAYLNARLLGHPESSWLRPVPVPLALPSQAQVPPPLQQQNALGSRTETEAESGFALPPDDLKKLLVEKQTNVSARQTDPSSSPGAQAESFYQLFPTNTTEPDCRTPVARDGNISHGLFSSSAVESDALSAEQTDRHGTEIETDPDSILQQAWDEMVLSQDDGWEENAAAVSPTLESGKEGEGEMHRQENINGKGGSTNMTKILPRPPREPENSVDTPTVTASESGQAGDMRVEDEIYKPPGVLRSLQAPALPPPRTADDLKPSLKGPLRKYEPEGPGPRRDPRIPPHFYAGFAREGCEDMLPCRFELESMDSCEFGSTCRNAHHIGEMSRRWKSMECPDHARGECKWSGEKCNYRHDGEPAVLWPEKRTGGKGKDGGRGGQKGGEGDRFGLGPSRAGALRVLGSDSADWRQRETRDEGDGDKKVRREETHDVAEKEKRDGRREAREEIERDRRERGQDRRREDRHEDRREEKERERKERREDKGGERERERETERDRRDRRVEAERDRKKRGDETERDRRDRREDREGGTERDRRDRREEAERDRRAVRDESDRDRRERREGRGGDRRRERRVDRDGIEDADWRRDNPDTRREVARGRGDGGQGQRRRNSDSFSPPSTFNFTDTVFRNAHSPKSRRSGPSSTRDRDRDRVPPSSRHRLPRSPSPRPRPLRSPGRGR</sequence>
<feature type="compositionally biased region" description="Polar residues" evidence="1">
    <location>
        <begin position="889"/>
        <end position="903"/>
    </location>
</feature>
<dbReference type="Pfam" id="PF12873">
    <property type="entry name" value="DUF3825"/>
    <property type="match status" value="1"/>
</dbReference>
<organism evidence="3">
    <name type="scientific">Chromera velia CCMP2878</name>
    <dbReference type="NCBI Taxonomy" id="1169474"/>
    <lineage>
        <taxon>Eukaryota</taxon>
        <taxon>Sar</taxon>
        <taxon>Alveolata</taxon>
        <taxon>Colpodellida</taxon>
        <taxon>Chromeraceae</taxon>
        <taxon>Chromera</taxon>
    </lineage>
</organism>
<feature type="compositionally biased region" description="Basic and acidic residues" evidence="1">
    <location>
        <begin position="454"/>
        <end position="466"/>
    </location>
</feature>
<feature type="region of interest" description="Disordered" evidence="1">
    <location>
        <begin position="522"/>
        <end position="562"/>
    </location>
</feature>